<organism evidence="1 2">
    <name type="scientific">Segatella copri</name>
    <dbReference type="NCBI Taxonomy" id="165179"/>
    <lineage>
        <taxon>Bacteria</taxon>
        <taxon>Pseudomonadati</taxon>
        <taxon>Bacteroidota</taxon>
        <taxon>Bacteroidia</taxon>
        <taxon>Bacteroidales</taxon>
        <taxon>Prevotellaceae</taxon>
        <taxon>Segatella</taxon>
    </lineage>
</organism>
<proteinExistence type="predicted"/>
<dbReference type="EMBL" id="VZCC01000006">
    <property type="protein sequence ID" value="MQN82707.1"/>
    <property type="molecule type" value="Genomic_DNA"/>
</dbReference>
<name>A0AA90UXA2_9BACT</name>
<dbReference type="RefSeq" id="WP_153118147.1">
    <property type="nucleotide sequence ID" value="NZ_VZCC01000006.1"/>
</dbReference>
<dbReference type="AlphaFoldDB" id="A0AA90UXA2"/>
<evidence type="ECO:0000313" key="1">
    <source>
        <dbReference type="EMBL" id="MQN82707.1"/>
    </source>
</evidence>
<evidence type="ECO:0000313" key="2">
    <source>
        <dbReference type="Proteomes" id="UP000421408"/>
    </source>
</evidence>
<dbReference type="Proteomes" id="UP000421408">
    <property type="component" value="Unassembled WGS sequence"/>
</dbReference>
<reference evidence="2" key="1">
    <citation type="submission" date="2019-09" db="EMBL/GenBank/DDBJ databases">
        <title>Distinct polysaccharide growth profiles of human intestinal Prevotella copri isolates.</title>
        <authorList>
            <person name="Fehlner-Peach H."/>
            <person name="Magnabosco C."/>
            <person name="Raghavan V."/>
            <person name="Scher J.U."/>
            <person name="Tett A."/>
            <person name="Cox L.M."/>
            <person name="Gottsegen C."/>
            <person name="Watters A."/>
            <person name="Wiltshire- Gordon J.D."/>
            <person name="Segata N."/>
            <person name="Bonneau R."/>
            <person name="Littman D.R."/>
        </authorList>
    </citation>
    <scope>NUCLEOTIDE SEQUENCE [LARGE SCALE GENOMIC DNA]</scope>
    <source>
        <strain evidence="2">iAA108</strain>
    </source>
</reference>
<sequence length="147" mass="15731">MKQKRSGMNKISPVGLATTALVANQVSVLATYNEKLCRPYCVNGNVQPQASITYSYEQPILNGTTVFVPIVATISIISPVVGNRNVMRAQPLIYTEKWIAAFQGQTVLPTAVTIASVGRTQKANDVVCGKARSLSIFDSLTVALTTA</sequence>
<protein>
    <submittedName>
        <fullName evidence="1">Uncharacterized protein</fullName>
    </submittedName>
</protein>
<accession>A0AA90UXA2</accession>
<comment type="caution">
    <text evidence="1">The sequence shown here is derived from an EMBL/GenBank/DDBJ whole genome shotgun (WGS) entry which is preliminary data.</text>
</comment>
<gene>
    <name evidence="1" type="ORF">F7D74_01605</name>
</gene>